<dbReference type="GO" id="GO:0004177">
    <property type="term" value="F:aminopeptidase activity"/>
    <property type="evidence" value="ECO:0007669"/>
    <property type="project" value="UniProtKB-KW"/>
</dbReference>
<dbReference type="EMBL" id="SODV01000001">
    <property type="protein sequence ID" value="TDW99241.1"/>
    <property type="molecule type" value="Genomic_DNA"/>
</dbReference>
<feature type="domain" description="Dipeptidylpeptidase IV N-terminal" evidence="3">
    <location>
        <begin position="149"/>
        <end position="466"/>
    </location>
</feature>
<reference evidence="4 5" key="1">
    <citation type="submission" date="2019-03" db="EMBL/GenBank/DDBJ databases">
        <title>Genomic Encyclopedia of Type Strains, Phase IV (KMG-IV): sequencing the most valuable type-strain genomes for metagenomic binning, comparative biology and taxonomic classification.</title>
        <authorList>
            <person name="Goeker M."/>
        </authorList>
    </citation>
    <scope>NUCLEOTIDE SEQUENCE [LARGE SCALE GENOMIC DNA]</scope>
    <source>
        <strain evidence="4 5">DSM 100059</strain>
    </source>
</reference>
<evidence type="ECO:0000259" key="2">
    <source>
        <dbReference type="Pfam" id="PF00326"/>
    </source>
</evidence>
<dbReference type="GO" id="GO:0006508">
    <property type="term" value="P:proteolysis"/>
    <property type="evidence" value="ECO:0007669"/>
    <property type="project" value="InterPro"/>
</dbReference>
<dbReference type="Pfam" id="PF00326">
    <property type="entry name" value="Peptidase_S9"/>
    <property type="match status" value="1"/>
</dbReference>
<evidence type="ECO:0000313" key="4">
    <source>
        <dbReference type="EMBL" id="TDW99241.1"/>
    </source>
</evidence>
<evidence type="ECO:0000259" key="3">
    <source>
        <dbReference type="Pfam" id="PF00930"/>
    </source>
</evidence>
<dbReference type="InterPro" id="IPR001375">
    <property type="entry name" value="Peptidase_S9_cat"/>
</dbReference>
<organism evidence="4 5">
    <name type="scientific">Dinghuibacter silviterrae</name>
    <dbReference type="NCBI Taxonomy" id="1539049"/>
    <lineage>
        <taxon>Bacteria</taxon>
        <taxon>Pseudomonadati</taxon>
        <taxon>Bacteroidota</taxon>
        <taxon>Chitinophagia</taxon>
        <taxon>Chitinophagales</taxon>
        <taxon>Chitinophagaceae</taxon>
        <taxon>Dinghuibacter</taxon>
    </lineage>
</organism>
<feature type="chain" id="PRO_5020746666" evidence="1">
    <location>
        <begin position="20"/>
        <end position="764"/>
    </location>
</feature>
<keyword evidence="1" id="KW-0732">Signal</keyword>
<evidence type="ECO:0000313" key="5">
    <source>
        <dbReference type="Proteomes" id="UP000294498"/>
    </source>
</evidence>
<dbReference type="GO" id="GO:0008236">
    <property type="term" value="F:serine-type peptidase activity"/>
    <property type="evidence" value="ECO:0007669"/>
    <property type="project" value="InterPro"/>
</dbReference>
<accession>A0A4R8DML5</accession>
<keyword evidence="5" id="KW-1185">Reference proteome</keyword>
<evidence type="ECO:0000256" key="1">
    <source>
        <dbReference type="SAM" id="SignalP"/>
    </source>
</evidence>
<keyword evidence="4" id="KW-0031">Aminopeptidase</keyword>
<dbReference type="InterPro" id="IPR029058">
    <property type="entry name" value="AB_hydrolase_fold"/>
</dbReference>
<dbReference type="Gene3D" id="2.140.10.30">
    <property type="entry name" value="Dipeptidylpeptidase IV, N-terminal domain"/>
    <property type="match status" value="1"/>
</dbReference>
<dbReference type="Pfam" id="PF00930">
    <property type="entry name" value="DPPIV_N"/>
    <property type="match status" value="1"/>
</dbReference>
<dbReference type="RefSeq" id="WP_211352033.1">
    <property type="nucleotide sequence ID" value="NZ_SODV01000001.1"/>
</dbReference>
<keyword evidence="4" id="KW-0645">Protease</keyword>
<dbReference type="SUPFAM" id="SSF82171">
    <property type="entry name" value="DPP6 N-terminal domain-like"/>
    <property type="match status" value="1"/>
</dbReference>
<gene>
    <name evidence="4" type="ORF">EDB95_0250</name>
</gene>
<name>A0A4R8DML5_9BACT</name>
<dbReference type="Gene3D" id="3.40.50.1820">
    <property type="entry name" value="alpha/beta hydrolase"/>
    <property type="match status" value="1"/>
</dbReference>
<dbReference type="PANTHER" id="PTHR11731:SF118">
    <property type="entry name" value="BLR1971 PROTEIN"/>
    <property type="match status" value="1"/>
</dbReference>
<feature type="signal peptide" evidence="1">
    <location>
        <begin position="1"/>
        <end position="19"/>
    </location>
</feature>
<dbReference type="Proteomes" id="UP000294498">
    <property type="component" value="Unassembled WGS sequence"/>
</dbReference>
<comment type="caution">
    <text evidence="4">The sequence shown here is derived from an EMBL/GenBank/DDBJ whole genome shotgun (WGS) entry which is preliminary data.</text>
</comment>
<keyword evidence="4" id="KW-0378">Hydrolase</keyword>
<dbReference type="AlphaFoldDB" id="A0A4R8DML5"/>
<dbReference type="SUPFAM" id="SSF53474">
    <property type="entry name" value="alpha/beta-Hydrolases"/>
    <property type="match status" value="1"/>
</dbReference>
<proteinExistence type="predicted"/>
<dbReference type="InterPro" id="IPR002469">
    <property type="entry name" value="Peptidase_S9B_N"/>
</dbReference>
<feature type="domain" description="Peptidase S9 prolyl oligopeptidase catalytic" evidence="2">
    <location>
        <begin position="555"/>
        <end position="747"/>
    </location>
</feature>
<sequence>MRKIYAILLLCGYFTSVHAQLTATDYAHAESMMSYNTEPLVDHGSVRPNWLPDGRFWFRDGGAFVLVDPVKKTQSPAFDQQKLAAALSTASGSTYEAGRLPFQSFAYTPDGGSIRFRADGKRWKCDLKTYQCTEDTGAGDEPAGGEFRRRGAADVVASPDGKKEAFIKDYNLWVRDIATKQETQLTTDGVKDFGYATDNAGWRHGDGPVLRWSPDSRKIATFQQDQRGVNEMYLVTTNVGAPTLKAWKYAFPGDKTIITIQRVVINVDTPQVIRLQVEPDPHRATLSDDIASSGTFDDVDWSPDARELAFVSTSRDHKNEKVRIADAATGAVREVFEETVPTQYESGQGTINWRYLPASGEFIWYSERDNWGHLYLYDAKTGQVKNQITKGDWVVTKLLKVDEKKRQLYFIADGRQPENPYFSQLYRVNFDGKNLTLLTPEPGNHAVTLSPDGNYFIDSYSKPDVPGVTVLRGIDGKLIATLAKTDISRLVAAGWKPVTPFTVKAHDGTTDLYGLMFTPTHLDPARKYPIIDYIYPGPQGGSVGSWSFAASRGDNQALAELGFIVIALEGSSNPLRSKSFHDMSYGNMAENTLPDQVAGIRQLAARYAYIDTNRVGIWGHSGGGFATADAMFRYPDFFKVGIAESGNHDNRNYEDDWGERYDGLAGASDYAAQANENYAKNLKGKLMLAHGLMDDNVPPENTLLVVEALEKANKDYDLVVFPNSPHGYGAYSLYMTRKRWDYFVRNLLGVEPPKEYQLRNKGGQ</sequence>
<dbReference type="PANTHER" id="PTHR11731">
    <property type="entry name" value="PROTEASE FAMILY S9B,C DIPEPTIDYL-PEPTIDASE IV-RELATED"/>
    <property type="match status" value="1"/>
</dbReference>
<protein>
    <submittedName>
        <fullName evidence="4">Dipeptidyl aminopeptidase/acylaminoacyl peptidase</fullName>
    </submittedName>
</protein>
<dbReference type="InterPro" id="IPR050278">
    <property type="entry name" value="Serine_Prot_S9B/DPPIV"/>
</dbReference>